<proteinExistence type="predicted"/>
<accession>A0AAE0PDZ6</accession>
<evidence type="ECO:0000313" key="2">
    <source>
        <dbReference type="EMBL" id="KAK3398150.1"/>
    </source>
</evidence>
<dbReference type="AlphaFoldDB" id="A0AAE0PDZ6"/>
<name>A0AAE0PDZ6_SORBR</name>
<keyword evidence="1" id="KW-1133">Transmembrane helix</keyword>
<comment type="caution">
    <text evidence="2">The sequence shown here is derived from an EMBL/GenBank/DDBJ whole genome shotgun (WGS) entry which is preliminary data.</text>
</comment>
<dbReference type="GO" id="GO:0005794">
    <property type="term" value="C:Golgi apparatus"/>
    <property type="evidence" value="ECO:0007669"/>
    <property type="project" value="TreeGrafter"/>
</dbReference>
<evidence type="ECO:0000256" key="1">
    <source>
        <dbReference type="SAM" id="Phobius"/>
    </source>
</evidence>
<feature type="transmembrane region" description="Helical" evidence="1">
    <location>
        <begin position="52"/>
        <end position="70"/>
    </location>
</feature>
<reference evidence="2" key="2">
    <citation type="submission" date="2023-07" db="EMBL/GenBank/DDBJ databases">
        <authorList>
            <consortium name="Lawrence Berkeley National Laboratory"/>
            <person name="Haridas S."/>
            <person name="Hensen N."/>
            <person name="Bonometti L."/>
            <person name="Westerberg I."/>
            <person name="Brannstrom I.O."/>
            <person name="Guillou S."/>
            <person name="Cros-Aarteil S."/>
            <person name="Calhoun S."/>
            <person name="Kuo A."/>
            <person name="Mondo S."/>
            <person name="Pangilinan J."/>
            <person name="Riley R."/>
            <person name="LaButti K."/>
            <person name="Andreopoulos B."/>
            <person name="Lipzen A."/>
            <person name="Chen C."/>
            <person name="Yanf M."/>
            <person name="Daum C."/>
            <person name="Ng V."/>
            <person name="Clum A."/>
            <person name="Steindorff A."/>
            <person name="Ohm R."/>
            <person name="Martin F."/>
            <person name="Silar P."/>
            <person name="Natvig D."/>
            <person name="Lalanne C."/>
            <person name="Gautier V."/>
            <person name="Ament-velasquez S.L."/>
            <person name="Kruys A."/>
            <person name="Hutchinson M.I."/>
            <person name="Powell A.J."/>
            <person name="Barry K."/>
            <person name="Miller A.N."/>
            <person name="Grigoriev I.V."/>
            <person name="Debuchy R."/>
            <person name="Gladieux P."/>
            <person name="Thoren M.H."/>
            <person name="Johannesson H."/>
        </authorList>
    </citation>
    <scope>NUCLEOTIDE SEQUENCE</scope>
    <source>
        <strain evidence="2">FGSC 1904</strain>
    </source>
</reference>
<feature type="transmembrane region" description="Helical" evidence="1">
    <location>
        <begin position="215"/>
        <end position="235"/>
    </location>
</feature>
<feature type="transmembrane region" description="Helical" evidence="1">
    <location>
        <begin position="12"/>
        <end position="32"/>
    </location>
</feature>
<feature type="transmembrane region" description="Helical" evidence="1">
    <location>
        <begin position="178"/>
        <end position="200"/>
    </location>
</feature>
<dbReference type="PANTHER" id="PTHR34391">
    <property type="entry name" value="UPF0658 GOLGI APPARATUS MEMBRANE PROTEIN C1952.10C-RELATED"/>
    <property type="match status" value="1"/>
</dbReference>
<organism evidence="2 3">
    <name type="scientific">Sordaria brevicollis</name>
    <dbReference type="NCBI Taxonomy" id="83679"/>
    <lineage>
        <taxon>Eukaryota</taxon>
        <taxon>Fungi</taxon>
        <taxon>Dikarya</taxon>
        <taxon>Ascomycota</taxon>
        <taxon>Pezizomycotina</taxon>
        <taxon>Sordariomycetes</taxon>
        <taxon>Sordariomycetidae</taxon>
        <taxon>Sordariales</taxon>
        <taxon>Sordariaceae</taxon>
        <taxon>Sordaria</taxon>
    </lineage>
</organism>
<dbReference type="PANTHER" id="PTHR34391:SF1">
    <property type="entry name" value="UPF0658 GOLGI APPARATUS MEMBRANE PROTEIN C1952.10C-RELATED"/>
    <property type="match status" value="1"/>
</dbReference>
<reference evidence="2" key="1">
    <citation type="journal article" date="2023" name="Mol. Phylogenet. Evol.">
        <title>Genome-scale phylogeny and comparative genomics of the fungal order Sordariales.</title>
        <authorList>
            <person name="Hensen N."/>
            <person name="Bonometti L."/>
            <person name="Westerberg I."/>
            <person name="Brannstrom I.O."/>
            <person name="Guillou S."/>
            <person name="Cros-Aarteil S."/>
            <person name="Calhoun S."/>
            <person name="Haridas S."/>
            <person name="Kuo A."/>
            <person name="Mondo S."/>
            <person name="Pangilinan J."/>
            <person name="Riley R."/>
            <person name="LaButti K."/>
            <person name="Andreopoulos B."/>
            <person name="Lipzen A."/>
            <person name="Chen C."/>
            <person name="Yan M."/>
            <person name="Daum C."/>
            <person name="Ng V."/>
            <person name="Clum A."/>
            <person name="Steindorff A."/>
            <person name="Ohm R.A."/>
            <person name="Martin F."/>
            <person name="Silar P."/>
            <person name="Natvig D.O."/>
            <person name="Lalanne C."/>
            <person name="Gautier V."/>
            <person name="Ament-Velasquez S.L."/>
            <person name="Kruys A."/>
            <person name="Hutchinson M.I."/>
            <person name="Powell A.J."/>
            <person name="Barry K."/>
            <person name="Miller A.N."/>
            <person name="Grigoriev I.V."/>
            <person name="Debuchy R."/>
            <person name="Gladieux P."/>
            <person name="Hiltunen Thoren M."/>
            <person name="Johannesson H."/>
        </authorList>
    </citation>
    <scope>NUCLEOTIDE SEQUENCE</scope>
    <source>
        <strain evidence="2">FGSC 1904</strain>
    </source>
</reference>
<feature type="transmembrane region" description="Helical" evidence="1">
    <location>
        <begin position="134"/>
        <end position="157"/>
    </location>
</feature>
<dbReference type="EMBL" id="JAUTDP010000006">
    <property type="protein sequence ID" value="KAK3398150.1"/>
    <property type="molecule type" value="Genomic_DNA"/>
</dbReference>
<dbReference type="Proteomes" id="UP001281003">
    <property type="component" value="Unassembled WGS sequence"/>
</dbReference>
<feature type="transmembrane region" description="Helical" evidence="1">
    <location>
        <begin position="77"/>
        <end position="97"/>
    </location>
</feature>
<feature type="transmembrane region" description="Helical" evidence="1">
    <location>
        <begin position="269"/>
        <end position="295"/>
    </location>
</feature>
<sequence>MYAPETTWTRAFLSVAVIQALVASSLEAYVLISVERCFEPEVVQVARGHTVPMFFALFIFGFIYQLVLVYDPLRSSSMIQIVGLCLYNLCLLVYAIFQPKEVKEALDSLAGSRTWEGKPLITPGTNAWGDSKPALIALPMVVGLATAAFCFVAWKLRSEFAWLVYKAINADLGMKKRVLILQSYVALLKFDLFFLLGFLVQNTVYASANMGDPEFGLSIGFILVVLLVVWLAVVCAQRENKFGTVVIIIAHLAAAGFLCWKLTTISPAVYMFLAFPAITLAMTLCTISMAVLALFNFGKGVKTFTESQQRQFQQNLEETDYASLSYLYGGYVPRRSPLDA</sequence>
<evidence type="ECO:0000313" key="3">
    <source>
        <dbReference type="Proteomes" id="UP001281003"/>
    </source>
</evidence>
<feature type="transmembrane region" description="Helical" evidence="1">
    <location>
        <begin position="242"/>
        <end position="263"/>
    </location>
</feature>
<keyword evidence="3" id="KW-1185">Reference proteome</keyword>
<keyword evidence="1" id="KW-0472">Membrane</keyword>
<protein>
    <submittedName>
        <fullName evidence="2">Uncharacterized protein</fullName>
    </submittedName>
</protein>
<keyword evidence="1" id="KW-0812">Transmembrane</keyword>
<gene>
    <name evidence="2" type="ORF">B0T20DRAFT_200921</name>
</gene>
<dbReference type="InterPro" id="IPR040410">
    <property type="entry name" value="UPF0658_Golgi"/>
</dbReference>